<evidence type="ECO:0000313" key="4">
    <source>
        <dbReference type="EMBL" id="CDR44508.1"/>
    </source>
</evidence>
<dbReference type="InterPro" id="IPR002347">
    <property type="entry name" value="SDR_fam"/>
</dbReference>
<evidence type="ECO:0000256" key="3">
    <source>
        <dbReference type="SAM" id="MobiDB-lite"/>
    </source>
</evidence>
<dbReference type="Pfam" id="PF13561">
    <property type="entry name" value="adh_short_C2"/>
    <property type="match status" value="1"/>
</dbReference>
<comment type="similarity">
    <text evidence="1">Belongs to the short-chain dehydrogenases/reductases (SDR) family.</text>
</comment>
<dbReference type="Gene3D" id="3.40.50.720">
    <property type="entry name" value="NAD(P)-binding Rossmann-like Domain"/>
    <property type="match status" value="1"/>
</dbReference>
<evidence type="ECO:0000256" key="1">
    <source>
        <dbReference type="ARBA" id="ARBA00006484"/>
    </source>
</evidence>
<accession>A0A061B4U0</accession>
<name>A0A061B4U0_RHOTO</name>
<gene>
    <name evidence="4" type="ORF">RHTO0S_09e05182g</name>
</gene>
<dbReference type="PANTHER" id="PTHR42760:SF115">
    <property type="entry name" value="3-OXOACYL-[ACYL-CARRIER-PROTEIN] REDUCTASE FABG"/>
    <property type="match status" value="1"/>
</dbReference>
<reference evidence="4" key="1">
    <citation type="journal article" date="2014" name="Genome Announc.">
        <title>Draft genome sequence of Rhodosporidium toruloides CECT1137, an oleaginous yeast of biotechnological interest.</title>
        <authorList>
            <person name="Morin N."/>
            <person name="Calcas X."/>
            <person name="Devillers H."/>
            <person name="Durrens P."/>
            <person name="Sherman D.J."/>
            <person name="Nicaud J.-M."/>
            <person name="Neuveglise C."/>
        </authorList>
    </citation>
    <scope>NUCLEOTIDE SEQUENCE</scope>
    <source>
        <strain evidence="4">CECT1137</strain>
    </source>
</reference>
<feature type="compositionally biased region" description="Polar residues" evidence="3">
    <location>
        <begin position="65"/>
        <end position="74"/>
    </location>
</feature>
<dbReference type="OrthoDB" id="294295at2759"/>
<dbReference type="InterPro" id="IPR036291">
    <property type="entry name" value="NAD(P)-bd_dom_sf"/>
</dbReference>
<sequence length="358" mass="37964">MPGLVSCPVLANEIRTQARRLASLKLRPDQYFFGQPSQPSASRGHFGSSGGPLRPTQAAMAPTRPSLSASAPATRRSFSTCIPSHKALAHTKLPAQEAKRFEASLLRRKEPRSEEAEEVVEGRRRGRTMKSLGLQGKAPNSRSLARSKGWKDATIVDIPLPSTSDSFSGLEATQQKLDQAFLSRAIDVLCCGPPADEADAVRSTPLLRAFADSMSSPTEAKDAYSLPSRTSSIILISTPYGPRVDLPQPQLPAIEAGGRDGNKPGAAEMSRLSEVLAAEYAKKGVRVNCIAPGFVKTPITAALLEADPSLARSWQDATPLGRVGGVEELKGAAVLFASDASRFTTGTTLTVDGGFSLV</sequence>
<organism evidence="4">
    <name type="scientific">Rhodotorula toruloides</name>
    <name type="common">Yeast</name>
    <name type="synonym">Rhodosporidium toruloides</name>
    <dbReference type="NCBI Taxonomy" id="5286"/>
    <lineage>
        <taxon>Eukaryota</taxon>
        <taxon>Fungi</taxon>
        <taxon>Dikarya</taxon>
        <taxon>Basidiomycota</taxon>
        <taxon>Pucciniomycotina</taxon>
        <taxon>Microbotryomycetes</taxon>
        <taxon>Sporidiobolales</taxon>
        <taxon>Sporidiobolaceae</taxon>
        <taxon>Rhodotorula</taxon>
    </lineage>
</organism>
<dbReference type="GO" id="GO:0016616">
    <property type="term" value="F:oxidoreductase activity, acting on the CH-OH group of donors, NAD or NADP as acceptor"/>
    <property type="evidence" value="ECO:0007669"/>
    <property type="project" value="TreeGrafter"/>
</dbReference>
<keyword evidence="2" id="KW-0560">Oxidoreductase</keyword>
<dbReference type="PRINTS" id="PR00081">
    <property type="entry name" value="GDHRDH"/>
</dbReference>
<feature type="compositionally biased region" description="Basic and acidic residues" evidence="3">
    <location>
        <begin position="105"/>
        <end position="114"/>
    </location>
</feature>
<dbReference type="PANTHER" id="PTHR42760">
    <property type="entry name" value="SHORT-CHAIN DEHYDROGENASES/REDUCTASES FAMILY MEMBER"/>
    <property type="match status" value="1"/>
</dbReference>
<protein>
    <submittedName>
        <fullName evidence="4">RHTO0S09e05182g1_1</fullName>
    </submittedName>
</protein>
<dbReference type="SUPFAM" id="SSF51735">
    <property type="entry name" value="NAD(P)-binding Rossmann-fold domains"/>
    <property type="match status" value="1"/>
</dbReference>
<proteinExistence type="inferred from homology"/>
<evidence type="ECO:0000256" key="2">
    <source>
        <dbReference type="ARBA" id="ARBA00023002"/>
    </source>
</evidence>
<dbReference type="EMBL" id="LK052944">
    <property type="protein sequence ID" value="CDR44508.1"/>
    <property type="molecule type" value="Genomic_DNA"/>
</dbReference>
<dbReference type="AlphaFoldDB" id="A0A061B4U0"/>
<feature type="region of interest" description="Disordered" evidence="3">
    <location>
        <begin position="105"/>
        <end position="125"/>
    </location>
</feature>
<feature type="region of interest" description="Disordered" evidence="3">
    <location>
        <begin position="32"/>
        <end position="74"/>
    </location>
</feature>